<evidence type="ECO:0000313" key="2">
    <source>
        <dbReference type="Proteomes" id="UP000717996"/>
    </source>
</evidence>
<dbReference type="Proteomes" id="UP000717996">
    <property type="component" value="Unassembled WGS sequence"/>
</dbReference>
<protein>
    <submittedName>
        <fullName evidence="1">Uncharacterized protein</fullName>
    </submittedName>
</protein>
<gene>
    <name evidence="1" type="ORF">G6F51_014058</name>
</gene>
<proteinExistence type="predicted"/>
<organism evidence="1 2">
    <name type="scientific">Rhizopus oryzae</name>
    <name type="common">Mucormycosis agent</name>
    <name type="synonym">Rhizopus arrhizus var. delemar</name>
    <dbReference type="NCBI Taxonomy" id="64495"/>
    <lineage>
        <taxon>Eukaryota</taxon>
        <taxon>Fungi</taxon>
        <taxon>Fungi incertae sedis</taxon>
        <taxon>Mucoromycota</taxon>
        <taxon>Mucoromycotina</taxon>
        <taxon>Mucoromycetes</taxon>
        <taxon>Mucorales</taxon>
        <taxon>Mucorineae</taxon>
        <taxon>Rhizopodaceae</taxon>
        <taxon>Rhizopus</taxon>
    </lineage>
</organism>
<name>A0A9P6XPL2_RHIOR</name>
<sequence length="103" mass="12213">MRASTDVLTHDEYNAQMNEMVAQFGRVRARLLRADGLDLTLTLLLKYCYDILQEYYQLADYSFDIRYPAKQIIVDILRVDSSEFNLDEIIVDEELRYDPMHKN</sequence>
<reference evidence="1" key="1">
    <citation type="journal article" date="2020" name="Microb. Genom.">
        <title>Genetic diversity of clinical and environmental Mucorales isolates obtained from an investigation of mucormycosis cases among solid organ transplant recipients.</title>
        <authorList>
            <person name="Nguyen M.H."/>
            <person name="Kaul D."/>
            <person name="Muto C."/>
            <person name="Cheng S.J."/>
            <person name="Richter R.A."/>
            <person name="Bruno V.M."/>
            <person name="Liu G."/>
            <person name="Beyhan S."/>
            <person name="Sundermann A.J."/>
            <person name="Mounaud S."/>
            <person name="Pasculle A.W."/>
            <person name="Nierman W.C."/>
            <person name="Driscoll E."/>
            <person name="Cumbie R."/>
            <person name="Clancy C.J."/>
            <person name="Dupont C.L."/>
        </authorList>
    </citation>
    <scope>NUCLEOTIDE SEQUENCE</scope>
    <source>
        <strain evidence="1">GL16</strain>
    </source>
</reference>
<dbReference type="AlphaFoldDB" id="A0A9P6XPL2"/>
<comment type="caution">
    <text evidence="1">The sequence shown here is derived from an EMBL/GenBank/DDBJ whole genome shotgun (WGS) entry which is preliminary data.</text>
</comment>
<accession>A0A9P6XPL2</accession>
<dbReference type="EMBL" id="JAANIT010007576">
    <property type="protein sequence ID" value="KAG1529731.1"/>
    <property type="molecule type" value="Genomic_DNA"/>
</dbReference>
<evidence type="ECO:0000313" key="1">
    <source>
        <dbReference type="EMBL" id="KAG1529731.1"/>
    </source>
</evidence>